<dbReference type="EMBL" id="REGN01007258">
    <property type="protein sequence ID" value="RNA06854.1"/>
    <property type="molecule type" value="Genomic_DNA"/>
</dbReference>
<dbReference type="STRING" id="10195.A0A3M7Q6N6"/>
<evidence type="ECO:0000259" key="2">
    <source>
        <dbReference type="Pfam" id="PF02931"/>
    </source>
</evidence>
<accession>A0A3M7Q6N6</accession>
<comment type="caution">
    <text evidence="3">The sequence shown here is derived from an EMBL/GenBank/DDBJ whole genome shotgun (WGS) entry which is preliminary data.</text>
</comment>
<proteinExistence type="predicted"/>
<feature type="signal peptide" evidence="1">
    <location>
        <begin position="1"/>
        <end position="21"/>
    </location>
</feature>
<protein>
    <submittedName>
        <fullName evidence="3">Acetylcholine receptor subunit alpha-like isoform X1</fullName>
    </submittedName>
</protein>
<gene>
    <name evidence="3" type="ORF">BpHYR1_027232</name>
</gene>
<keyword evidence="1" id="KW-0732">Signal</keyword>
<dbReference type="SUPFAM" id="SSF63712">
    <property type="entry name" value="Nicotinic receptor ligand binding domain-like"/>
    <property type="match status" value="1"/>
</dbReference>
<keyword evidence="4" id="KW-1185">Reference proteome</keyword>
<organism evidence="3 4">
    <name type="scientific">Brachionus plicatilis</name>
    <name type="common">Marine rotifer</name>
    <name type="synonym">Brachionus muelleri</name>
    <dbReference type="NCBI Taxonomy" id="10195"/>
    <lineage>
        <taxon>Eukaryota</taxon>
        <taxon>Metazoa</taxon>
        <taxon>Spiralia</taxon>
        <taxon>Gnathifera</taxon>
        <taxon>Rotifera</taxon>
        <taxon>Eurotatoria</taxon>
        <taxon>Monogononta</taxon>
        <taxon>Pseudotrocha</taxon>
        <taxon>Ploima</taxon>
        <taxon>Brachionidae</taxon>
        <taxon>Brachionus</taxon>
    </lineage>
</organism>
<dbReference type="Gene3D" id="2.70.170.10">
    <property type="entry name" value="Neurotransmitter-gated ion-channel ligand-binding domain"/>
    <property type="match status" value="1"/>
</dbReference>
<dbReference type="GO" id="GO:0016020">
    <property type="term" value="C:membrane"/>
    <property type="evidence" value="ECO:0007669"/>
    <property type="project" value="InterPro"/>
</dbReference>
<reference evidence="3 4" key="1">
    <citation type="journal article" date="2018" name="Sci. Rep.">
        <title>Genomic signatures of local adaptation to the degree of environmental predictability in rotifers.</title>
        <authorList>
            <person name="Franch-Gras L."/>
            <person name="Hahn C."/>
            <person name="Garcia-Roger E.M."/>
            <person name="Carmona M.J."/>
            <person name="Serra M."/>
            <person name="Gomez A."/>
        </authorList>
    </citation>
    <scope>NUCLEOTIDE SEQUENCE [LARGE SCALE GENOMIC DNA]</scope>
    <source>
        <strain evidence="3">HYR1</strain>
    </source>
</reference>
<dbReference type="AlphaFoldDB" id="A0A3M7Q6N6"/>
<feature type="chain" id="PRO_5018007528" evidence="1">
    <location>
        <begin position="22"/>
        <end position="108"/>
    </location>
</feature>
<dbReference type="Pfam" id="PF02931">
    <property type="entry name" value="Neur_chan_LBD"/>
    <property type="match status" value="1"/>
</dbReference>
<evidence type="ECO:0000313" key="4">
    <source>
        <dbReference type="Proteomes" id="UP000276133"/>
    </source>
</evidence>
<dbReference type="OrthoDB" id="5975154at2759"/>
<keyword evidence="3" id="KW-0675">Receptor</keyword>
<sequence length="108" mass="12500">MFQSRNFFVNIIHFLTIFVNANEDAKRLLDDLFSSYDPVVRPVADPSQTIRLSIGLKLSQIADIKQLAKISPITLTSSKLRAQTLHRIAFSTIFFNFYLEHFRKVPKK</sequence>
<name>A0A3M7Q6N6_BRAPC</name>
<feature type="domain" description="Neurotransmitter-gated ion-channel ligand-binding" evidence="2">
    <location>
        <begin position="26"/>
        <end position="69"/>
    </location>
</feature>
<dbReference type="InterPro" id="IPR006202">
    <property type="entry name" value="Neur_chan_lig-bd"/>
</dbReference>
<evidence type="ECO:0000256" key="1">
    <source>
        <dbReference type="SAM" id="SignalP"/>
    </source>
</evidence>
<evidence type="ECO:0000313" key="3">
    <source>
        <dbReference type="EMBL" id="RNA06854.1"/>
    </source>
</evidence>
<dbReference type="GO" id="GO:0005230">
    <property type="term" value="F:extracellular ligand-gated monoatomic ion channel activity"/>
    <property type="evidence" value="ECO:0007669"/>
    <property type="project" value="InterPro"/>
</dbReference>
<dbReference type="InterPro" id="IPR036734">
    <property type="entry name" value="Neur_chan_lig-bd_sf"/>
</dbReference>
<dbReference type="Proteomes" id="UP000276133">
    <property type="component" value="Unassembled WGS sequence"/>
</dbReference>